<protein>
    <recommendedName>
        <fullName evidence="3">CCHC-type domain-containing protein</fullName>
    </recommendedName>
</protein>
<name>A0AAV6TV97_9ARAC</name>
<reference evidence="1 2" key="1">
    <citation type="journal article" date="2022" name="Nat. Ecol. Evol.">
        <title>A masculinizing supergene underlies an exaggerated male reproductive morph in a spider.</title>
        <authorList>
            <person name="Hendrickx F."/>
            <person name="De Corte Z."/>
            <person name="Sonet G."/>
            <person name="Van Belleghem S.M."/>
            <person name="Kostlbacher S."/>
            <person name="Vangestel C."/>
        </authorList>
    </citation>
    <scope>NUCLEOTIDE SEQUENCE [LARGE SCALE GENOMIC DNA]</scope>
    <source>
        <strain evidence="1">W744_W776</strain>
    </source>
</reference>
<gene>
    <name evidence="1" type="ORF">JTE90_018866</name>
</gene>
<proteinExistence type="predicted"/>
<evidence type="ECO:0008006" key="3">
    <source>
        <dbReference type="Google" id="ProtNLM"/>
    </source>
</evidence>
<keyword evidence="2" id="KW-1185">Reference proteome</keyword>
<sequence length="338" mass="38330">MDAESAHLITETKAKTLNEQLKILESQHLSNNQVLTNINENIKILEGLNDRIQTLAESYNENQTRVKNVLDNLDTDLSEGLSKSVAKRPRDDSPVIVIDTEEGTNAMSYRDALVAKAPELDLPKPTDLVIPGVNRLIVKLKNNENLEKFKKIIEGDPNLGKLAQAKISKHKKHRLIMFGVPDSITDEVFKKEVEALEDSMGKPIEIIKSFKNGKVITDNKNYIIDVEAQVAQKLVNLGKFVINFNRVTIKKYYNILRCFFKCQRFGHAAHKCRHELACAACAGPLDTRQCTSTVVKCVNCRSNVDKKGQAWYDYNHRADSRDCETLFDYKRNIISQNE</sequence>
<comment type="caution">
    <text evidence="1">The sequence shown here is derived from an EMBL/GenBank/DDBJ whole genome shotgun (WGS) entry which is preliminary data.</text>
</comment>
<dbReference type="AlphaFoldDB" id="A0AAV6TV97"/>
<dbReference type="Proteomes" id="UP000827092">
    <property type="component" value="Unassembled WGS sequence"/>
</dbReference>
<evidence type="ECO:0000313" key="2">
    <source>
        <dbReference type="Proteomes" id="UP000827092"/>
    </source>
</evidence>
<evidence type="ECO:0000313" key="1">
    <source>
        <dbReference type="EMBL" id="KAG8175573.1"/>
    </source>
</evidence>
<dbReference type="EMBL" id="JAFNEN010000983">
    <property type="protein sequence ID" value="KAG8175573.1"/>
    <property type="molecule type" value="Genomic_DNA"/>
</dbReference>
<organism evidence="1 2">
    <name type="scientific">Oedothorax gibbosus</name>
    <dbReference type="NCBI Taxonomy" id="931172"/>
    <lineage>
        <taxon>Eukaryota</taxon>
        <taxon>Metazoa</taxon>
        <taxon>Ecdysozoa</taxon>
        <taxon>Arthropoda</taxon>
        <taxon>Chelicerata</taxon>
        <taxon>Arachnida</taxon>
        <taxon>Araneae</taxon>
        <taxon>Araneomorphae</taxon>
        <taxon>Entelegynae</taxon>
        <taxon>Araneoidea</taxon>
        <taxon>Linyphiidae</taxon>
        <taxon>Erigoninae</taxon>
        <taxon>Oedothorax</taxon>
    </lineage>
</organism>
<accession>A0AAV6TV97</accession>